<comment type="caution">
    <text evidence="1">The sequence shown here is derived from an EMBL/GenBank/DDBJ whole genome shotgun (WGS) entry which is preliminary data.</text>
</comment>
<evidence type="ECO:0000313" key="1">
    <source>
        <dbReference type="EMBL" id="KAJ0390411.1"/>
    </source>
</evidence>
<sequence>MVNQLSPVTLRQHSLDGAVLTKRHFDDASQLHVDLAKLEEVTRLLRDPTMTLLGARRAFDTIVIDFPQLRTRLSPTATIVNNPALEMGIVKLFSTIHGHKRTG</sequence>
<dbReference type="Proteomes" id="UP001209570">
    <property type="component" value="Unassembled WGS sequence"/>
</dbReference>
<dbReference type="PANTHER" id="PTHR40866:SF1">
    <property type="entry name" value="BED-TYPE DOMAIN-CONTAINING PROTEIN"/>
    <property type="match status" value="1"/>
</dbReference>
<keyword evidence="2" id="KW-1185">Reference proteome</keyword>
<dbReference type="AlphaFoldDB" id="A0AAD5L5M8"/>
<dbReference type="EMBL" id="JAKCXM010002157">
    <property type="protein sequence ID" value="KAJ0390411.1"/>
    <property type="molecule type" value="Genomic_DNA"/>
</dbReference>
<dbReference type="PANTHER" id="PTHR40866">
    <property type="entry name" value="BED-TYPE DOMAIN-CONTAINING PROTEIN"/>
    <property type="match status" value="1"/>
</dbReference>
<reference evidence="1" key="1">
    <citation type="submission" date="2021-12" db="EMBL/GenBank/DDBJ databases">
        <title>Prjna785345.</title>
        <authorList>
            <person name="Rujirawat T."/>
            <person name="Krajaejun T."/>
        </authorList>
    </citation>
    <scope>NUCLEOTIDE SEQUENCE</scope>
    <source>
        <strain evidence="1">Pi057C3</strain>
    </source>
</reference>
<protein>
    <submittedName>
        <fullName evidence="1">Uncharacterized protein</fullName>
    </submittedName>
</protein>
<name>A0AAD5L5M8_PYTIN</name>
<accession>A0AAD5L5M8</accession>
<gene>
    <name evidence="1" type="ORF">P43SY_010991</name>
</gene>
<organism evidence="1 2">
    <name type="scientific">Pythium insidiosum</name>
    <name type="common">Pythiosis disease agent</name>
    <dbReference type="NCBI Taxonomy" id="114742"/>
    <lineage>
        <taxon>Eukaryota</taxon>
        <taxon>Sar</taxon>
        <taxon>Stramenopiles</taxon>
        <taxon>Oomycota</taxon>
        <taxon>Peronosporomycetes</taxon>
        <taxon>Pythiales</taxon>
        <taxon>Pythiaceae</taxon>
        <taxon>Pythium</taxon>
    </lineage>
</organism>
<proteinExistence type="predicted"/>
<evidence type="ECO:0000313" key="2">
    <source>
        <dbReference type="Proteomes" id="UP001209570"/>
    </source>
</evidence>